<feature type="region of interest" description="Disordered" evidence="1">
    <location>
        <begin position="108"/>
        <end position="128"/>
    </location>
</feature>
<protein>
    <submittedName>
        <fullName evidence="3">Uncharacterized protein LOC120257640</fullName>
    </submittedName>
</protein>
<dbReference type="RefSeq" id="XP_039121007.1">
    <property type="nucleotide sequence ID" value="XM_039265073.1"/>
</dbReference>
<reference evidence="3" key="1">
    <citation type="submission" date="2025-08" db="UniProtKB">
        <authorList>
            <consortium name="RefSeq"/>
        </authorList>
    </citation>
    <scope>IDENTIFICATION</scope>
</reference>
<name>A0AB40B148_DIOCR</name>
<evidence type="ECO:0000256" key="1">
    <source>
        <dbReference type="SAM" id="MobiDB-lite"/>
    </source>
</evidence>
<keyword evidence="2" id="KW-1185">Reference proteome</keyword>
<feature type="region of interest" description="Disordered" evidence="1">
    <location>
        <begin position="305"/>
        <end position="345"/>
    </location>
</feature>
<dbReference type="Proteomes" id="UP001515500">
    <property type="component" value="Unplaced"/>
</dbReference>
<proteinExistence type="predicted"/>
<evidence type="ECO:0000313" key="2">
    <source>
        <dbReference type="Proteomes" id="UP001515500"/>
    </source>
</evidence>
<evidence type="ECO:0000313" key="3">
    <source>
        <dbReference type="RefSeq" id="XP_039121007.1"/>
    </source>
</evidence>
<organism evidence="2 3">
    <name type="scientific">Dioscorea cayennensis subsp. rotundata</name>
    <name type="common">White Guinea yam</name>
    <name type="synonym">Dioscorea rotundata</name>
    <dbReference type="NCBI Taxonomy" id="55577"/>
    <lineage>
        <taxon>Eukaryota</taxon>
        <taxon>Viridiplantae</taxon>
        <taxon>Streptophyta</taxon>
        <taxon>Embryophyta</taxon>
        <taxon>Tracheophyta</taxon>
        <taxon>Spermatophyta</taxon>
        <taxon>Magnoliopsida</taxon>
        <taxon>Liliopsida</taxon>
        <taxon>Dioscoreales</taxon>
        <taxon>Dioscoreaceae</taxon>
        <taxon>Dioscorea</taxon>
    </lineage>
</organism>
<dbReference type="PANTHER" id="PTHR38940">
    <property type="entry name" value="PLUS3 DOMAIN-CONTAINING PROTEIN"/>
    <property type="match status" value="1"/>
</dbReference>
<feature type="compositionally biased region" description="Basic and acidic residues" evidence="1">
    <location>
        <begin position="336"/>
        <end position="345"/>
    </location>
</feature>
<accession>A0AB40B148</accession>
<feature type="compositionally biased region" description="Basic and acidic residues" evidence="1">
    <location>
        <begin position="310"/>
        <end position="319"/>
    </location>
</feature>
<gene>
    <name evidence="3" type="primary">LOC120257640</name>
</gene>
<sequence>MADLEQTSSKFAEISLKKDSGAGANANSRTDMVLITTNPLSELVWSPQKGLSLKYANSSLSEKKASLLWNAESFNIMILPPQCPNVGESSKAQDTIDRNLNPVQLEINSESKNSNREAPPSPPQSVAGMQPISLTLIHEQHSRSYGHMGQFGSTSVNLDNPEKDKNEEILHSKSISRGDEVWKNAKSAVEVMPEAFNLGTQKIKILWLFLYYRATKGSIGTRKDNLLGLEGKAEDYSSEKHNFVTKLPSNPRTVANEGLNSENVRSNISTRVIECADNFQSLGKQAMFGREAVDLQDRNEVHHISPAQAPDEHEAELRKASLLGKSAPTEGLLNKSESHRSHSEV</sequence>
<dbReference type="PANTHER" id="PTHR38940:SF4">
    <property type="entry name" value="OS01G0775100 PROTEIN"/>
    <property type="match status" value="1"/>
</dbReference>
<dbReference type="GeneID" id="120257640"/>
<dbReference type="AlphaFoldDB" id="A0AB40B148"/>